<keyword evidence="2" id="KW-1133">Transmembrane helix</keyword>
<proteinExistence type="predicted"/>
<dbReference type="EMBL" id="CAVMBE010000080">
    <property type="protein sequence ID" value="CAK4033204.1"/>
    <property type="molecule type" value="Genomic_DNA"/>
</dbReference>
<gene>
    <name evidence="3" type="ORF">LECACI_7A008362</name>
</gene>
<sequence length="156" mass="16251">MTPDATNIFLVTLGILLVLLMSAAGPEIRLHHHFPNLNVKLLVLASGLVLIMGGMVREPHPNPLPSPSSPPGLRATTTTTPTTTTSSSSSGRLSRTTELPWTACVNQANGAISSCVVVPRESAVYYPLPARLLLRREEEEGGGGGAEGGDGEGDDA</sequence>
<feature type="transmembrane region" description="Helical" evidence="2">
    <location>
        <begin position="37"/>
        <end position="56"/>
    </location>
</feature>
<dbReference type="Proteomes" id="UP001296104">
    <property type="component" value="Unassembled WGS sequence"/>
</dbReference>
<organism evidence="3 4">
    <name type="scientific">Lecanosticta acicola</name>
    <dbReference type="NCBI Taxonomy" id="111012"/>
    <lineage>
        <taxon>Eukaryota</taxon>
        <taxon>Fungi</taxon>
        <taxon>Dikarya</taxon>
        <taxon>Ascomycota</taxon>
        <taxon>Pezizomycotina</taxon>
        <taxon>Dothideomycetes</taxon>
        <taxon>Dothideomycetidae</taxon>
        <taxon>Mycosphaerellales</taxon>
        <taxon>Mycosphaerellaceae</taxon>
        <taxon>Lecanosticta</taxon>
    </lineage>
</organism>
<keyword evidence="2" id="KW-0472">Membrane</keyword>
<evidence type="ECO:0000313" key="3">
    <source>
        <dbReference type="EMBL" id="CAK4033204.1"/>
    </source>
</evidence>
<feature type="compositionally biased region" description="Low complexity" evidence="1">
    <location>
        <begin position="71"/>
        <end position="96"/>
    </location>
</feature>
<dbReference type="AlphaFoldDB" id="A0AAI9EEH8"/>
<evidence type="ECO:0000313" key="4">
    <source>
        <dbReference type="Proteomes" id="UP001296104"/>
    </source>
</evidence>
<feature type="region of interest" description="Disordered" evidence="1">
    <location>
        <begin position="135"/>
        <end position="156"/>
    </location>
</feature>
<comment type="caution">
    <text evidence="3">The sequence shown here is derived from an EMBL/GenBank/DDBJ whole genome shotgun (WGS) entry which is preliminary data.</text>
</comment>
<keyword evidence="2" id="KW-0812">Transmembrane</keyword>
<feature type="compositionally biased region" description="Pro residues" evidence="1">
    <location>
        <begin position="61"/>
        <end position="70"/>
    </location>
</feature>
<keyword evidence="4" id="KW-1185">Reference proteome</keyword>
<evidence type="ECO:0000256" key="2">
    <source>
        <dbReference type="SAM" id="Phobius"/>
    </source>
</evidence>
<feature type="transmembrane region" description="Helical" evidence="2">
    <location>
        <begin position="6"/>
        <end position="25"/>
    </location>
</feature>
<reference evidence="3" key="1">
    <citation type="submission" date="2023-11" db="EMBL/GenBank/DDBJ databases">
        <authorList>
            <person name="Alioto T."/>
            <person name="Alioto T."/>
            <person name="Gomez Garrido J."/>
        </authorList>
    </citation>
    <scope>NUCLEOTIDE SEQUENCE</scope>
</reference>
<protein>
    <submittedName>
        <fullName evidence="3">Uncharacterized protein</fullName>
    </submittedName>
</protein>
<accession>A0AAI9EEH8</accession>
<feature type="region of interest" description="Disordered" evidence="1">
    <location>
        <begin position="59"/>
        <end position="96"/>
    </location>
</feature>
<evidence type="ECO:0000256" key="1">
    <source>
        <dbReference type="SAM" id="MobiDB-lite"/>
    </source>
</evidence>
<name>A0AAI9EEH8_9PEZI</name>